<name>M6U5Z8_9LEPT</name>
<organism evidence="1 2">
    <name type="scientific">Leptospira noguchii serovar Autumnalis str. ZUN142</name>
    <dbReference type="NCBI Taxonomy" id="1085540"/>
    <lineage>
        <taxon>Bacteria</taxon>
        <taxon>Pseudomonadati</taxon>
        <taxon>Spirochaetota</taxon>
        <taxon>Spirochaetia</taxon>
        <taxon>Leptospirales</taxon>
        <taxon>Leptospiraceae</taxon>
        <taxon>Leptospira</taxon>
    </lineage>
</organism>
<gene>
    <name evidence="1" type="ORF">LEP1GSC186_1722</name>
</gene>
<dbReference type="EMBL" id="AHOP02000044">
    <property type="protein sequence ID" value="EMO39920.1"/>
    <property type="molecule type" value="Genomic_DNA"/>
</dbReference>
<proteinExistence type="predicted"/>
<comment type="caution">
    <text evidence="1">The sequence shown here is derived from an EMBL/GenBank/DDBJ whole genome shotgun (WGS) entry which is preliminary data.</text>
</comment>
<evidence type="ECO:0000313" key="1">
    <source>
        <dbReference type="EMBL" id="EMO39920.1"/>
    </source>
</evidence>
<reference evidence="1 2" key="1">
    <citation type="submission" date="2013-01" db="EMBL/GenBank/DDBJ databases">
        <authorList>
            <person name="Harkins D.M."/>
            <person name="Durkin A.S."/>
            <person name="Brinkac L.M."/>
            <person name="Haft D.H."/>
            <person name="Selengut J.D."/>
            <person name="Sanka R."/>
            <person name="DePew J."/>
            <person name="Purushe J."/>
            <person name="Matthias M.A."/>
            <person name="Vinetz J.M."/>
            <person name="Sutton G.G."/>
            <person name="Nierman W.C."/>
            <person name="Fouts D.E."/>
        </authorList>
    </citation>
    <scope>NUCLEOTIDE SEQUENCE [LARGE SCALE GENOMIC DNA]</scope>
    <source>
        <strain evidence="1 2">ZUN142</strain>
    </source>
</reference>
<dbReference type="AlphaFoldDB" id="M6U5Z8"/>
<sequence length="53" mass="6115">MFISDSDLSNDPHNQSKKTLLVFFSYNKLIYSIIFSIQCNITDSTTLLSFHLI</sequence>
<accession>M6U5Z8</accession>
<evidence type="ECO:0000313" key="2">
    <source>
        <dbReference type="Proteomes" id="UP000012153"/>
    </source>
</evidence>
<protein>
    <submittedName>
        <fullName evidence="1">Uncharacterized protein</fullName>
    </submittedName>
</protein>
<dbReference type="Proteomes" id="UP000012153">
    <property type="component" value="Unassembled WGS sequence"/>
</dbReference>